<accession>A0A420EN67</accession>
<dbReference type="PANTHER" id="PTHR12203">
    <property type="entry name" value="KDEL LYS-ASP-GLU-LEU CONTAINING - RELATED"/>
    <property type="match status" value="1"/>
</dbReference>
<organism evidence="3 4">
    <name type="scientific">Alginatibacterium sediminis</name>
    <dbReference type="NCBI Taxonomy" id="2164068"/>
    <lineage>
        <taxon>Bacteria</taxon>
        <taxon>Pseudomonadati</taxon>
        <taxon>Pseudomonadota</taxon>
        <taxon>Gammaproteobacteria</taxon>
        <taxon>Alteromonadales</taxon>
        <taxon>Alteromonadaceae</taxon>
        <taxon>Alginatibacterium</taxon>
    </lineage>
</organism>
<dbReference type="SMART" id="SM00672">
    <property type="entry name" value="CAP10"/>
    <property type="match status" value="1"/>
</dbReference>
<dbReference type="GO" id="GO:0016740">
    <property type="term" value="F:transferase activity"/>
    <property type="evidence" value="ECO:0007669"/>
    <property type="project" value="UniProtKB-KW"/>
</dbReference>
<name>A0A420EN67_9ALTE</name>
<comment type="caution">
    <text evidence="3">The sequence shown here is derived from an EMBL/GenBank/DDBJ whole genome shotgun (WGS) entry which is preliminary data.</text>
</comment>
<dbReference type="InterPro" id="IPR006598">
    <property type="entry name" value="CAP10"/>
</dbReference>
<evidence type="ECO:0000313" key="4">
    <source>
        <dbReference type="Proteomes" id="UP000286482"/>
    </source>
</evidence>
<gene>
    <name evidence="3" type="ORF">DBZ36_00495</name>
</gene>
<dbReference type="OrthoDB" id="767964at2"/>
<sequence>MKLLYYAKHLVLNLQPKWLYNRRYLLLERTFAQKSEYVTQRVDYYVKGVSRQAIDGEGTQIANYRRKGFTSYFFDLQEFLHYFPKSKRFKYYFGDETHKEKSLTLFKARPINRKDETSVLFKLDKRRHFKFVKDTLPFLDKQNKLVFRGAVTQVHREQFLEAHFNNPLVDAGQTNPEGSQRGWKKPFMSIKEQLGYKFILCLEGNDVASNLKWVMSSNSLVFCPKMKFETWFMEGSLVAGQHYVEIMDDYSDLDEKVEFYIQNTDEAQTIIQNAHDHVSAFLNSDLEDFICIKTLERYFELTGQV</sequence>
<keyword evidence="1" id="KW-0808">Transferase</keyword>
<evidence type="ECO:0000313" key="3">
    <source>
        <dbReference type="EMBL" id="RKF22159.1"/>
    </source>
</evidence>
<proteinExistence type="predicted"/>
<protein>
    <submittedName>
        <fullName evidence="3">Lipopolysaccharide A protein</fullName>
    </submittedName>
</protein>
<dbReference type="PANTHER" id="PTHR12203:SF35">
    <property type="entry name" value="PROTEIN O-GLUCOSYLTRANSFERASE 1"/>
    <property type="match status" value="1"/>
</dbReference>
<dbReference type="AlphaFoldDB" id="A0A420EN67"/>
<dbReference type="Proteomes" id="UP000286482">
    <property type="component" value="Unassembled WGS sequence"/>
</dbReference>
<dbReference type="RefSeq" id="WP_120352962.1">
    <property type="nucleotide sequence ID" value="NZ_RAQO01000001.1"/>
</dbReference>
<feature type="domain" description="Glycosyl transferase CAP10" evidence="2">
    <location>
        <begin position="74"/>
        <end position="299"/>
    </location>
</feature>
<reference evidence="3 4" key="1">
    <citation type="submission" date="2018-09" db="EMBL/GenBank/DDBJ databases">
        <authorList>
            <person name="Wang Z."/>
        </authorList>
    </citation>
    <scope>NUCLEOTIDE SEQUENCE [LARGE SCALE GENOMIC DNA]</scope>
    <source>
        <strain evidence="3 4">ALS 81</strain>
    </source>
</reference>
<dbReference type="InterPro" id="IPR051091">
    <property type="entry name" value="O-Glucosyltr/Glycosyltrsf_90"/>
</dbReference>
<keyword evidence="4" id="KW-1185">Reference proteome</keyword>
<evidence type="ECO:0000259" key="2">
    <source>
        <dbReference type="SMART" id="SM00672"/>
    </source>
</evidence>
<dbReference type="EMBL" id="RAQO01000001">
    <property type="protein sequence ID" value="RKF22159.1"/>
    <property type="molecule type" value="Genomic_DNA"/>
</dbReference>
<dbReference type="Pfam" id="PF05686">
    <property type="entry name" value="Glyco_transf_90"/>
    <property type="match status" value="1"/>
</dbReference>
<evidence type="ECO:0000256" key="1">
    <source>
        <dbReference type="ARBA" id="ARBA00022679"/>
    </source>
</evidence>